<name>A0A8X6Y995_9ARAC</name>
<dbReference type="EMBL" id="BMAV01016195">
    <property type="protein sequence ID" value="GFY66690.1"/>
    <property type="molecule type" value="Genomic_DNA"/>
</dbReference>
<proteinExistence type="predicted"/>
<keyword evidence="3" id="KW-1185">Reference proteome</keyword>
<organism evidence="2 3">
    <name type="scientific">Trichonephila inaurata madagascariensis</name>
    <dbReference type="NCBI Taxonomy" id="2747483"/>
    <lineage>
        <taxon>Eukaryota</taxon>
        <taxon>Metazoa</taxon>
        <taxon>Ecdysozoa</taxon>
        <taxon>Arthropoda</taxon>
        <taxon>Chelicerata</taxon>
        <taxon>Arachnida</taxon>
        <taxon>Araneae</taxon>
        <taxon>Araneomorphae</taxon>
        <taxon>Entelegynae</taxon>
        <taxon>Araneoidea</taxon>
        <taxon>Nephilidae</taxon>
        <taxon>Trichonephila</taxon>
        <taxon>Trichonephila inaurata</taxon>
    </lineage>
</organism>
<dbReference type="AlphaFoldDB" id="A0A8X6Y995"/>
<gene>
    <name evidence="2" type="ORF">TNIN_489051</name>
</gene>
<comment type="caution">
    <text evidence="2">The sequence shown here is derived from an EMBL/GenBank/DDBJ whole genome shotgun (WGS) entry which is preliminary data.</text>
</comment>
<accession>A0A8X6Y995</accession>
<evidence type="ECO:0000256" key="1">
    <source>
        <dbReference type="SAM" id="MobiDB-lite"/>
    </source>
</evidence>
<protein>
    <submittedName>
        <fullName evidence="2">Uncharacterized protein</fullName>
    </submittedName>
</protein>
<dbReference type="Proteomes" id="UP000886998">
    <property type="component" value="Unassembled WGS sequence"/>
</dbReference>
<dbReference type="OrthoDB" id="6817932at2759"/>
<sequence length="112" mass="12103">MYRNTGALSSPLPFSQSNSAKSNYAKDGPSSSSSLFGSSPPTSSSRMNRPVPPATSQAINHDFNGYSLSTFALQQTTKFMPRRGSPYVILRQRSLTTFEVANLEDPDVPIGV</sequence>
<evidence type="ECO:0000313" key="3">
    <source>
        <dbReference type="Proteomes" id="UP000886998"/>
    </source>
</evidence>
<evidence type="ECO:0000313" key="2">
    <source>
        <dbReference type="EMBL" id="GFY66690.1"/>
    </source>
</evidence>
<reference evidence="2" key="1">
    <citation type="submission" date="2020-08" db="EMBL/GenBank/DDBJ databases">
        <title>Multicomponent nature underlies the extraordinary mechanical properties of spider dragline silk.</title>
        <authorList>
            <person name="Kono N."/>
            <person name="Nakamura H."/>
            <person name="Mori M."/>
            <person name="Yoshida Y."/>
            <person name="Ohtoshi R."/>
            <person name="Malay A.D."/>
            <person name="Moran D.A.P."/>
            <person name="Tomita M."/>
            <person name="Numata K."/>
            <person name="Arakawa K."/>
        </authorList>
    </citation>
    <scope>NUCLEOTIDE SEQUENCE</scope>
</reference>
<feature type="compositionally biased region" description="Low complexity" evidence="1">
    <location>
        <begin position="29"/>
        <end position="45"/>
    </location>
</feature>
<feature type="region of interest" description="Disordered" evidence="1">
    <location>
        <begin position="1"/>
        <end position="59"/>
    </location>
</feature>
<feature type="compositionally biased region" description="Polar residues" evidence="1">
    <location>
        <begin position="1"/>
        <end position="22"/>
    </location>
</feature>